<dbReference type="PROSITE" id="PS51257">
    <property type="entry name" value="PROKAR_LIPOPROTEIN"/>
    <property type="match status" value="1"/>
</dbReference>
<dbReference type="Proteomes" id="UP000600214">
    <property type="component" value="Unassembled WGS sequence"/>
</dbReference>
<keyword evidence="4" id="KW-0472">Membrane</keyword>
<evidence type="ECO:0000256" key="1">
    <source>
        <dbReference type="ARBA" id="ARBA00004442"/>
    </source>
</evidence>
<evidence type="ECO:0000256" key="5">
    <source>
        <dbReference type="ARBA" id="ARBA00023237"/>
    </source>
</evidence>
<organism evidence="7 8">
    <name type="scientific">Dyadobacter endophyticus</name>
    <dbReference type="NCBI Taxonomy" id="1749036"/>
    <lineage>
        <taxon>Bacteria</taxon>
        <taxon>Pseudomonadati</taxon>
        <taxon>Bacteroidota</taxon>
        <taxon>Cytophagia</taxon>
        <taxon>Cytophagales</taxon>
        <taxon>Spirosomataceae</taxon>
        <taxon>Dyadobacter</taxon>
    </lineage>
</organism>
<comment type="subcellular location">
    <subcellularLocation>
        <location evidence="1">Cell outer membrane</location>
    </subcellularLocation>
</comment>
<dbReference type="Pfam" id="PF07980">
    <property type="entry name" value="SusD_RagB"/>
    <property type="match status" value="1"/>
</dbReference>
<dbReference type="SUPFAM" id="SSF48452">
    <property type="entry name" value="TPR-like"/>
    <property type="match status" value="1"/>
</dbReference>
<accession>A0ABQ1YLP4</accession>
<evidence type="ECO:0000256" key="3">
    <source>
        <dbReference type="ARBA" id="ARBA00022729"/>
    </source>
</evidence>
<name>A0ABQ1YLP4_9BACT</name>
<keyword evidence="5" id="KW-0998">Cell outer membrane</keyword>
<evidence type="ECO:0000256" key="4">
    <source>
        <dbReference type="ARBA" id="ARBA00023136"/>
    </source>
</evidence>
<reference evidence="8" key="1">
    <citation type="journal article" date="2019" name="Int. J. Syst. Evol. Microbiol.">
        <title>The Global Catalogue of Microorganisms (GCM) 10K type strain sequencing project: providing services to taxonomists for standard genome sequencing and annotation.</title>
        <authorList>
            <consortium name="The Broad Institute Genomics Platform"/>
            <consortium name="The Broad Institute Genome Sequencing Center for Infectious Disease"/>
            <person name="Wu L."/>
            <person name="Ma J."/>
        </authorList>
    </citation>
    <scope>NUCLEOTIDE SEQUENCE [LARGE SCALE GENOMIC DNA]</scope>
    <source>
        <strain evidence="8">CGMCC 1.15288</strain>
    </source>
</reference>
<proteinExistence type="inferred from homology"/>
<dbReference type="EMBL" id="BMIA01000001">
    <property type="protein sequence ID" value="GGH30030.1"/>
    <property type="molecule type" value="Genomic_DNA"/>
</dbReference>
<dbReference type="InterPro" id="IPR012944">
    <property type="entry name" value="SusD_RagB_dom"/>
</dbReference>
<dbReference type="InterPro" id="IPR011990">
    <property type="entry name" value="TPR-like_helical_dom_sf"/>
</dbReference>
<evidence type="ECO:0000313" key="7">
    <source>
        <dbReference type="EMBL" id="GGH30030.1"/>
    </source>
</evidence>
<keyword evidence="8" id="KW-1185">Reference proteome</keyword>
<protein>
    <recommendedName>
        <fullName evidence="6">RagB/SusD domain-containing protein</fullName>
    </recommendedName>
</protein>
<dbReference type="RefSeq" id="WP_188930782.1">
    <property type="nucleotide sequence ID" value="NZ_BMIA01000001.1"/>
</dbReference>
<feature type="domain" description="RagB/SusD" evidence="6">
    <location>
        <begin position="270"/>
        <end position="598"/>
    </location>
</feature>
<evidence type="ECO:0000259" key="6">
    <source>
        <dbReference type="Pfam" id="PF07980"/>
    </source>
</evidence>
<comment type="similarity">
    <text evidence="2">Belongs to the SusD family.</text>
</comment>
<evidence type="ECO:0000313" key="8">
    <source>
        <dbReference type="Proteomes" id="UP000600214"/>
    </source>
</evidence>
<keyword evidence="3" id="KW-0732">Signal</keyword>
<gene>
    <name evidence="7" type="ORF">GCM10007423_17900</name>
</gene>
<evidence type="ECO:0000256" key="2">
    <source>
        <dbReference type="ARBA" id="ARBA00006275"/>
    </source>
</evidence>
<sequence length="599" mass="67249">MKKHILLLSLLIAASSCNDDFLDRYSQTKVSPEVFFNNQQDLALYVNGLLNMPGIGSYLNDQDTDNATTTGAVEMKVVMTGSPSSQTISGGWDWSRLRNINYFLDNYHKAQVAADIKAHYAGLARYYRAQFYLDKVARFSDVPWYSKTLTDNDEDLYKPQDPRTLVMDSVMADLAYAAANVGDSKELVPSGTPNKWAVMTQYARTALFEGTYRKYHPELNLQATAGKFLETAASVSADIMASQKFNISNSNKPNTDYAALFNSLDLSQNKEVILVNEYDQAQQAGGNVNSTVFGDYEQAPSRDLVQTYLMKDGSRFTDIAGYQQFGFVKEFENRDPRLAQTLVYPGWVRVPDATPYIQRLNKNFTGYHQLKGYMNTTDNNALNGADFPVYRYAEVLLTYAEAKAELGTLTQADLDKSVKLIRTRVGLPDLLLAEANAKPDAFLAAKYPNVTGANRGVILEIRRERRVEFAFENLRFDDVMRWQAGKLLTVIPEGMYFAGLGKYDLTGDGVEDIILIDKSKTIPTEKDKEKNSLGVALIYYRAGSIGEDVTVYLKNGNAGGTMVTETAARKFEDPKYYYRPIPQKEMLLNPKLKQVFGWN</sequence>
<dbReference type="Gene3D" id="1.25.40.390">
    <property type="match status" value="1"/>
</dbReference>
<comment type="caution">
    <text evidence="7">The sequence shown here is derived from an EMBL/GenBank/DDBJ whole genome shotgun (WGS) entry which is preliminary data.</text>
</comment>